<protein>
    <recommendedName>
        <fullName evidence="1">Bacterial CdiA-CT RNAse A domain-containing protein</fullName>
    </recommendedName>
</protein>
<dbReference type="Proteomes" id="UP001198151">
    <property type="component" value="Unassembled WGS sequence"/>
</dbReference>
<evidence type="ECO:0000313" key="3">
    <source>
        <dbReference type="Proteomes" id="UP001198151"/>
    </source>
</evidence>
<dbReference type="Pfam" id="PF18431">
    <property type="entry name" value="RNAse_A_bac"/>
    <property type="match status" value="1"/>
</dbReference>
<gene>
    <name evidence="2" type="ORF">LKD70_16330</name>
</gene>
<evidence type="ECO:0000313" key="2">
    <source>
        <dbReference type="EMBL" id="MCC2255960.1"/>
    </source>
</evidence>
<comment type="caution">
    <text evidence="2">The sequence shown here is derived from an EMBL/GenBank/DDBJ whole genome shotgun (WGS) entry which is preliminary data.</text>
</comment>
<evidence type="ECO:0000259" key="1">
    <source>
        <dbReference type="Pfam" id="PF18431"/>
    </source>
</evidence>
<feature type="domain" description="Bacterial CdiA-CT RNAse A" evidence="1">
    <location>
        <begin position="30"/>
        <end position="149"/>
    </location>
</feature>
<keyword evidence="3" id="KW-1185">Reference proteome</keyword>
<accession>A0ABS8G0W6</accession>
<name>A0ABS8G0W6_9FIRM</name>
<dbReference type="RefSeq" id="WP_227708941.1">
    <property type="nucleotide sequence ID" value="NZ_JAJEQX010000042.1"/>
</dbReference>
<sequence>MTSYEMKRTDMVKRIPAYIEDGFADSGCFGHLFDRHINKSDADMMRRCARKKENVSSFIGNESDIVGAVKDVLRKNAEEIAEWMADDTDQDDWSVYGNIKDYPIQGKIFLYNGKHNWKKGAKNCSEFVIALSKSGDGNPGLFRIRSCYPIL</sequence>
<reference evidence="2 3" key="1">
    <citation type="submission" date="2021-10" db="EMBL/GenBank/DDBJ databases">
        <title>Anaerobic single-cell dispensing facilitates the cultivation of human gut bacteria.</title>
        <authorList>
            <person name="Afrizal A."/>
        </authorList>
    </citation>
    <scope>NUCLEOTIDE SEQUENCE [LARGE SCALE GENOMIC DNA]</scope>
    <source>
        <strain evidence="2 3">CLA-AA-H200</strain>
    </source>
</reference>
<proteinExistence type="predicted"/>
<organism evidence="2 3">
    <name type="scientific">Ruminococcus turbiniformis</name>
    <dbReference type="NCBI Taxonomy" id="2881258"/>
    <lineage>
        <taxon>Bacteria</taxon>
        <taxon>Bacillati</taxon>
        <taxon>Bacillota</taxon>
        <taxon>Clostridia</taxon>
        <taxon>Eubacteriales</taxon>
        <taxon>Oscillospiraceae</taxon>
        <taxon>Ruminococcus</taxon>
    </lineage>
</organism>
<dbReference type="InterPro" id="IPR041436">
    <property type="entry name" value="RNAse_A_bac"/>
</dbReference>
<dbReference type="EMBL" id="JAJEQX010000042">
    <property type="protein sequence ID" value="MCC2255960.1"/>
    <property type="molecule type" value="Genomic_DNA"/>
</dbReference>